<evidence type="ECO:0000259" key="2">
    <source>
        <dbReference type="PROSITE" id="PS50106"/>
    </source>
</evidence>
<proteinExistence type="predicted"/>
<feature type="compositionally biased region" description="Polar residues" evidence="1">
    <location>
        <begin position="349"/>
        <end position="358"/>
    </location>
</feature>
<dbReference type="GeneID" id="109539427"/>
<feature type="region of interest" description="Disordered" evidence="1">
    <location>
        <begin position="661"/>
        <end position="681"/>
    </location>
</feature>
<feature type="compositionally biased region" description="Acidic residues" evidence="1">
    <location>
        <begin position="304"/>
        <end position="313"/>
    </location>
</feature>
<dbReference type="EnsemblMetazoa" id="XM_019907158.1">
    <property type="protein sequence ID" value="XP_019762717.1"/>
    <property type="gene ID" value="LOC109539427"/>
</dbReference>
<dbReference type="InterPro" id="IPR036034">
    <property type="entry name" value="PDZ_sf"/>
</dbReference>
<feature type="compositionally biased region" description="Low complexity" evidence="1">
    <location>
        <begin position="74"/>
        <end position="90"/>
    </location>
</feature>
<dbReference type="Proteomes" id="UP000019118">
    <property type="component" value="Unassembled WGS sequence"/>
</dbReference>
<dbReference type="SMART" id="SM00228">
    <property type="entry name" value="PDZ"/>
    <property type="match status" value="1"/>
</dbReference>
<dbReference type="EnsemblMetazoa" id="XM_019907157.1">
    <property type="protein sequence ID" value="XP_019762716.1"/>
    <property type="gene ID" value="LOC109539427"/>
</dbReference>
<reference evidence="3" key="2">
    <citation type="submission" date="2024-08" db="UniProtKB">
        <authorList>
            <consortium name="EnsemblMetazoa"/>
        </authorList>
    </citation>
    <scope>IDENTIFICATION</scope>
</reference>
<feature type="compositionally biased region" description="Polar residues" evidence="1">
    <location>
        <begin position="491"/>
        <end position="500"/>
    </location>
</feature>
<feature type="region of interest" description="Disordered" evidence="1">
    <location>
        <begin position="491"/>
        <end position="511"/>
    </location>
</feature>
<reference evidence="4" key="1">
    <citation type="journal article" date="2013" name="Genome Biol.">
        <title>Draft genome of the mountain pine beetle, Dendroctonus ponderosae Hopkins, a major forest pest.</title>
        <authorList>
            <person name="Keeling C.I."/>
            <person name="Yuen M.M."/>
            <person name="Liao N.Y."/>
            <person name="Docking T.R."/>
            <person name="Chan S.K."/>
            <person name="Taylor G.A."/>
            <person name="Palmquist D.L."/>
            <person name="Jackman S.D."/>
            <person name="Nguyen A."/>
            <person name="Li M."/>
            <person name="Henderson H."/>
            <person name="Janes J.K."/>
            <person name="Zhao Y."/>
            <person name="Pandoh P."/>
            <person name="Moore R."/>
            <person name="Sperling F.A."/>
            <person name="Huber D.P."/>
            <person name="Birol I."/>
            <person name="Jones S.J."/>
            <person name="Bohlmann J."/>
        </authorList>
    </citation>
    <scope>NUCLEOTIDE SEQUENCE</scope>
</reference>
<protein>
    <recommendedName>
        <fullName evidence="2">PDZ domain-containing protein</fullName>
    </recommendedName>
</protein>
<feature type="region of interest" description="Disordered" evidence="1">
    <location>
        <begin position="1"/>
        <end position="100"/>
    </location>
</feature>
<dbReference type="Gene3D" id="2.30.42.10">
    <property type="match status" value="1"/>
</dbReference>
<dbReference type="GO" id="GO:0005125">
    <property type="term" value="F:cytokine activity"/>
    <property type="evidence" value="ECO:0007669"/>
    <property type="project" value="InterPro"/>
</dbReference>
<feature type="compositionally biased region" description="Polar residues" evidence="1">
    <location>
        <begin position="40"/>
        <end position="69"/>
    </location>
</feature>
<feature type="domain" description="PDZ" evidence="2">
    <location>
        <begin position="733"/>
        <end position="807"/>
    </location>
</feature>
<evidence type="ECO:0000313" key="4">
    <source>
        <dbReference type="Proteomes" id="UP000019118"/>
    </source>
</evidence>
<organism evidence="3 4">
    <name type="scientific">Dendroctonus ponderosae</name>
    <name type="common">Mountain pine beetle</name>
    <dbReference type="NCBI Taxonomy" id="77166"/>
    <lineage>
        <taxon>Eukaryota</taxon>
        <taxon>Metazoa</taxon>
        <taxon>Ecdysozoa</taxon>
        <taxon>Arthropoda</taxon>
        <taxon>Hexapoda</taxon>
        <taxon>Insecta</taxon>
        <taxon>Pterygota</taxon>
        <taxon>Neoptera</taxon>
        <taxon>Endopterygota</taxon>
        <taxon>Coleoptera</taxon>
        <taxon>Polyphaga</taxon>
        <taxon>Cucujiformia</taxon>
        <taxon>Curculionidae</taxon>
        <taxon>Scolytinae</taxon>
        <taxon>Dendroctonus</taxon>
    </lineage>
</organism>
<feature type="region of interest" description="Disordered" evidence="1">
    <location>
        <begin position="572"/>
        <end position="600"/>
    </location>
</feature>
<evidence type="ECO:0000313" key="3">
    <source>
        <dbReference type="EnsemblMetazoa" id="XP_019762717.1"/>
    </source>
</evidence>
<evidence type="ECO:0000256" key="1">
    <source>
        <dbReference type="SAM" id="MobiDB-lite"/>
    </source>
</evidence>
<dbReference type="PANTHER" id="PTHR48484">
    <property type="entry name" value="PRO-INTERLEUKIN-16"/>
    <property type="match status" value="1"/>
</dbReference>
<dbReference type="InterPro" id="IPR001478">
    <property type="entry name" value="PDZ"/>
</dbReference>
<dbReference type="PANTHER" id="PTHR48484:SF2">
    <property type="entry name" value="PRO-INTERLEUKIN-16"/>
    <property type="match status" value="1"/>
</dbReference>
<dbReference type="GO" id="GO:0050930">
    <property type="term" value="P:induction of positive chemotaxis"/>
    <property type="evidence" value="ECO:0007669"/>
    <property type="project" value="InterPro"/>
</dbReference>
<feature type="region of interest" description="Disordered" evidence="1">
    <location>
        <begin position="331"/>
        <end position="361"/>
    </location>
</feature>
<dbReference type="InterPro" id="IPR055287">
    <property type="entry name" value="IL-16-like"/>
</dbReference>
<feature type="region of interest" description="Disordered" evidence="1">
    <location>
        <begin position="238"/>
        <end position="313"/>
    </location>
</feature>
<feature type="compositionally biased region" description="Basic and acidic residues" evidence="1">
    <location>
        <begin position="283"/>
        <end position="293"/>
    </location>
</feature>
<feature type="compositionally biased region" description="Basic and acidic residues" evidence="1">
    <location>
        <begin position="29"/>
        <end position="38"/>
    </location>
</feature>
<feature type="compositionally biased region" description="Polar residues" evidence="1">
    <location>
        <begin position="661"/>
        <end position="680"/>
    </location>
</feature>
<dbReference type="CDD" id="cd06759">
    <property type="entry name" value="PDZ3_PDZD2-PDZ1_hPro-IL-16-like"/>
    <property type="match status" value="1"/>
</dbReference>
<dbReference type="PROSITE" id="PS50106">
    <property type="entry name" value="PDZ"/>
    <property type="match status" value="1"/>
</dbReference>
<feature type="compositionally biased region" description="Polar residues" evidence="1">
    <location>
        <begin position="591"/>
        <end position="600"/>
    </location>
</feature>
<dbReference type="SUPFAM" id="SSF50156">
    <property type="entry name" value="PDZ domain-like"/>
    <property type="match status" value="1"/>
</dbReference>
<sequence>MMRLFKRRGSNPEPQLESVSRLPGNMHNVDCKKPDWSKDALNTSNNATRSKTWYKSTDYATAAEQPTQNDKSDYGSPSNDSSNDSMNLSSEINEKPKLNDEDVKRVYEMYKNCKNGTTMRNENLRNVIKIRRQKCVSENIELNQAQFMNYLTLMKAYSKDFDKIFSEEKFDHNRGSPILGPKKKSRRTRLRSMFTIGSSSKSDDEEIDMSSKTLNKKSSSIDSISSLLSYLMPKRMQNSKTSDIGNKLKSDESGYGSDANQANAMESPMGSIKSEFSQTSYRVDTDVETEKNSENYVNPRCESSDDTDTSEDDLELETTYTFSKFYGRSPTKPCTKKRSGSKSRPFINVHQSNPGNNCKTDKYSEKKNKNMQLNGRANEMLGIRVLPRSDSTKHGAYFISEMVPNSAARRNQQVQERDEIENRKDHLTPINNDLKSIISRTSQKIKVNAKRSNSFKNLFRTPSIMNTKRETDNPNYSLIFKSTSQISLSNLVNDKASPNSKRLKKPYVNSNLRNYQDNYVAKQSESQLSSQKTQHESDTLKHLRRPVHNVNRIPSTGASNNKNIKNLTNQIGDKKDFTHHPSTFEAHNVRPQHSSSTRDPNTFALLSQILNTNSNRESKATNSEDTESDSFFETPTSHQTIKDHYEISNAHFSAQNRFQPKITSPKSINPRQMDKNSSCRTPPELKKYLSNCNAPQPSGMIKFAFLSSSNSDLPKSIAASTATFKHNNNFNRFITFSKGPGRKSLGFTIVGGKDSSKGPMGIYVKRIFENGQAADTKLLQEGDELLSINGSSFQGLSHLEAINLFKSIKNGEVVIKVAKRHKSRTNYQSV</sequence>
<dbReference type="AlphaFoldDB" id="A0AAR5PP67"/>
<feature type="compositionally biased region" description="Polar residues" evidence="1">
    <location>
        <begin position="612"/>
        <end position="623"/>
    </location>
</feature>
<dbReference type="Pfam" id="PF00595">
    <property type="entry name" value="PDZ"/>
    <property type="match status" value="1"/>
</dbReference>
<feature type="region of interest" description="Disordered" evidence="1">
    <location>
        <begin position="612"/>
        <end position="637"/>
    </location>
</feature>
<dbReference type="KEGG" id="dpa:109539427"/>
<accession>A0AAR5PP67</accession>
<name>A0AAR5PP67_DENPD</name>
<keyword evidence="4" id="KW-1185">Reference proteome</keyword>